<dbReference type="AlphaFoldDB" id="A0A918ZUM7"/>
<accession>A0A918ZUM7</accession>
<organism evidence="1 2">
    <name type="scientific">Streptomyces capitiformicae</name>
    <dbReference type="NCBI Taxonomy" id="2014920"/>
    <lineage>
        <taxon>Bacteria</taxon>
        <taxon>Bacillati</taxon>
        <taxon>Actinomycetota</taxon>
        <taxon>Actinomycetes</taxon>
        <taxon>Kitasatosporales</taxon>
        <taxon>Streptomycetaceae</taxon>
        <taxon>Streptomyces</taxon>
    </lineage>
</organism>
<reference evidence="1" key="1">
    <citation type="journal article" date="2014" name="Int. J. Syst. Evol. Microbiol.">
        <title>Complete genome sequence of Corynebacterium casei LMG S-19264T (=DSM 44701T), isolated from a smear-ripened cheese.</title>
        <authorList>
            <consortium name="US DOE Joint Genome Institute (JGI-PGF)"/>
            <person name="Walter F."/>
            <person name="Albersmeier A."/>
            <person name="Kalinowski J."/>
            <person name="Ruckert C."/>
        </authorList>
    </citation>
    <scope>NUCLEOTIDE SEQUENCE</scope>
    <source>
        <strain evidence="1">CGMCC 4.7403</strain>
    </source>
</reference>
<gene>
    <name evidence="1" type="ORF">GCM10017771_93300</name>
</gene>
<dbReference type="EMBL" id="BNAT01000074">
    <property type="protein sequence ID" value="GHE69577.1"/>
    <property type="molecule type" value="Genomic_DNA"/>
</dbReference>
<proteinExistence type="predicted"/>
<evidence type="ECO:0000313" key="2">
    <source>
        <dbReference type="Proteomes" id="UP000603227"/>
    </source>
</evidence>
<evidence type="ECO:0000313" key="1">
    <source>
        <dbReference type="EMBL" id="GHE69577.1"/>
    </source>
</evidence>
<comment type="caution">
    <text evidence="1">The sequence shown here is derived from an EMBL/GenBank/DDBJ whole genome shotgun (WGS) entry which is preliminary data.</text>
</comment>
<sequence length="47" mass="4980">MQAKDEGEEIASAEEASAATNVIDLMTVLQGSIDQARDGSRTESEPQ</sequence>
<keyword evidence="2" id="KW-1185">Reference proteome</keyword>
<dbReference type="Proteomes" id="UP000603227">
    <property type="component" value="Unassembled WGS sequence"/>
</dbReference>
<protein>
    <submittedName>
        <fullName evidence="1">Uncharacterized protein</fullName>
    </submittedName>
</protein>
<reference evidence="1" key="2">
    <citation type="submission" date="2020-09" db="EMBL/GenBank/DDBJ databases">
        <authorList>
            <person name="Sun Q."/>
            <person name="Zhou Y."/>
        </authorList>
    </citation>
    <scope>NUCLEOTIDE SEQUENCE</scope>
    <source>
        <strain evidence="1">CGMCC 4.7403</strain>
    </source>
</reference>
<dbReference type="RefSeq" id="WP_229914509.1">
    <property type="nucleotide sequence ID" value="NZ_BNAT01000074.1"/>
</dbReference>
<name>A0A918ZUM7_9ACTN</name>